<dbReference type="InterPro" id="IPR001608">
    <property type="entry name" value="Ala_racemase_N"/>
</dbReference>
<dbReference type="AlphaFoldDB" id="A0A451DAW3"/>
<comment type="similarity">
    <text evidence="2 4">Belongs to the pyridoxal phosphate-binding protein YggS/PROSC family.</text>
</comment>
<dbReference type="EMBL" id="LR217715">
    <property type="protein sequence ID" value="VFP83395.1"/>
    <property type="molecule type" value="Genomic_DNA"/>
</dbReference>
<dbReference type="InterPro" id="IPR029066">
    <property type="entry name" value="PLP-binding_barrel"/>
</dbReference>
<gene>
    <name evidence="6" type="primary">yggS</name>
    <name evidence="6" type="ORF">ERCIKOCA2762_658</name>
</gene>
<dbReference type="InterPro" id="IPR011078">
    <property type="entry name" value="PyrdxlP_homeostasis"/>
</dbReference>
<evidence type="ECO:0000259" key="5">
    <source>
        <dbReference type="Pfam" id="PF01168"/>
    </source>
</evidence>
<feature type="domain" description="Alanine racemase N-terminal" evidence="5">
    <location>
        <begin position="27"/>
        <end position="223"/>
    </location>
</feature>
<evidence type="ECO:0000313" key="6">
    <source>
        <dbReference type="EMBL" id="VFP83395.1"/>
    </source>
</evidence>
<dbReference type="Gene3D" id="3.20.20.10">
    <property type="entry name" value="Alanine racemase"/>
    <property type="match status" value="1"/>
</dbReference>
<name>A0A451DAW3_9GAMM</name>
<reference evidence="6 7" key="1">
    <citation type="submission" date="2019-02" db="EMBL/GenBank/DDBJ databases">
        <authorList>
            <person name="Manzano-Marin A."/>
            <person name="Manzano-Marin A."/>
        </authorList>
    </citation>
    <scope>NUCLEOTIDE SEQUENCE [LARGE SCALE GENOMIC DNA]</scope>
    <source>
        <strain evidence="6 7">ErCikochiana</strain>
    </source>
</reference>
<feature type="modified residue" description="N6-(pyridoxal phosphate)lysine" evidence="2 3">
    <location>
        <position position="34"/>
    </location>
</feature>
<protein>
    <recommendedName>
        <fullName evidence="2">Pyridoxal phosphate homeostasis protein</fullName>
        <shortName evidence="2">PLP homeostasis protein</shortName>
    </recommendedName>
</protein>
<comment type="cofactor">
    <cofactor evidence="3">
        <name>pyridoxal 5'-phosphate</name>
        <dbReference type="ChEBI" id="CHEBI:597326"/>
    </cofactor>
</comment>
<keyword evidence="1 2" id="KW-0663">Pyridoxal phosphate</keyword>
<evidence type="ECO:0000313" key="7">
    <source>
        <dbReference type="Proteomes" id="UP000294368"/>
    </source>
</evidence>
<dbReference type="PIRSF" id="PIRSF004848">
    <property type="entry name" value="YBL036c_PLPDEIII"/>
    <property type="match status" value="1"/>
</dbReference>
<dbReference type="SUPFAM" id="SSF51419">
    <property type="entry name" value="PLP-binding barrel"/>
    <property type="match status" value="1"/>
</dbReference>
<evidence type="ECO:0000256" key="4">
    <source>
        <dbReference type="RuleBase" id="RU004514"/>
    </source>
</evidence>
<dbReference type="PANTHER" id="PTHR10146">
    <property type="entry name" value="PROLINE SYNTHETASE CO-TRANSCRIBED BACTERIAL HOMOLOG PROTEIN"/>
    <property type="match status" value="1"/>
</dbReference>
<comment type="subunit">
    <text evidence="2">Monomer.</text>
</comment>
<proteinExistence type="inferred from homology"/>
<dbReference type="Proteomes" id="UP000294368">
    <property type="component" value="Chromosome"/>
</dbReference>
<sequence length="225" mass="25194">MIQKNVQNIRQKIITIALRCGRDPNKITLLAVSKKKTIKDIKQAVDAGQLCFAENYIQEGVEKIKLLSNLSLIWHFIGSLQSNKSRFVAKYFDWCHTVNSVSLANRLNFQRSSMSNKLNVLIQINISNEVQKSGISLDELPFLAEAINVLPFLALRGVMAIPPLYKSYDAKLLAHRKIAEVFQQLTHMYPSVDTLSLGMSNDMDAAIIAGSTMVRVGTAIFGRRV</sequence>
<dbReference type="Pfam" id="PF01168">
    <property type="entry name" value="Ala_racemase_N"/>
    <property type="match status" value="1"/>
</dbReference>
<evidence type="ECO:0000256" key="2">
    <source>
        <dbReference type="HAMAP-Rule" id="MF_02087"/>
    </source>
</evidence>
<evidence type="ECO:0000256" key="3">
    <source>
        <dbReference type="PIRSR" id="PIRSR004848-1"/>
    </source>
</evidence>
<dbReference type="GO" id="GO:0030170">
    <property type="term" value="F:pyridoxal phosphate binding"/>
    <property type="evidence" value="ECO:0007669"/>
    <property type="project" value="UniProtKB-UniRule"/>
</dbReference>
<comment type="function">
    <text evidence="2">Pyridoxal 5'-phosphate (PLP)-binding protein, which is involved in PLP homeostasis.</text>
</comment>
<dbReference type="PROSITE" id="PS01211">
    <property type="entry name" value="UPF0001"/>
    <property type="match status" value="1"/>
</dbReference>
<dbReference type="HAMAP" id="MF_02087">
    <property type="entry name" value="PLP_homeostasis"/>
    <property type="match status" value="1"/>
</dbReference>
<organism evidence="6 7">
    <name type="scientific">Candidatus Erwinia haradaeae</name>
    <dbReference type="NCBI Taxonomy" id="1922217"/>
    <lineage>
        <taxon>Bacteria</taxon>
        <taxon>Pseudomonadati</taxon>
        <taxon>Pseudomonadota</taxon>
        <taxon>Gammaproteobacteria</taxon>
        <taxon>Enterobacterales</taxon>
        <taxon>Erwiniaceae</taxon>
        <taxon>Erwinia</taxon>
    </lineage>
</organism>
<dbReference type="PANTHER" id="PTHR10146:SF14">
    <property type="entry name" value="PYRIDOXAL PHOSPHATE HOMEOSTASIS PROTEIN"/>
    <property type="match status" value="1"/>
</dbReference>
<dbReference type="NCBIfam" id="TIGR00044">
    <property type="entry name" value="YggS family pyridoxal phosphate-dependent enzyme"/>
    <property type="match status" value="1"/>
</dbReference>
<evidence type="ECO:0000256" key="1">
    <source>
        <dbReference type="ARBA" id="ARBA00022898"/>
    </source>
</evidence>
<accession>A0A451DAW3</accession>